<dbReference type="Pfam" id="PF00877">
    <property type="entry name" value="NLPC_P60"/>
    <property type="match status" value="1"/>
</dbReference>
<dbReference type="EMBL" id="JBHUMM010000044">
    <property type="protein sequence ID" value="MFD2673434.1"/>
    <property type="molecule type" value="Genomic_DNA"/>
</dbReference>
<dbReference type="SUPFAM" id="SSF54001">
    <property type="entry name" value="Cysteine proteinases"/>
    <property type="match status" value="1"/>
</dbReference>
<evidence type="ECO:0000256" key="2">
    <source>
        <dbReference type="ARBA" id="ARBA00022670"/>
    </source>
</evidence>
<evidence type="ECO:0000313" key="8">
    <source>
        <dbReference type="Proteomes" id="UP001597497"/>
    </source>
</evidence>
<proteinExistence type="inferred from homology"/>
<feature type="signal peptide" evidence="5">
    <location>
        <begin position="1"/>
        <end position="22"/>
    </location>
</feature>
<protein>
    <submittedName>
        <fullName evidence="7">C40 family peptidase</fullName>
    </submittedName>
</protein>
<evidence type="ECO:0000256" key="5">
    <source>
        <dbReference type="SAM" id="SignalP"/>
    </source>
</evidence>
<dbReference type="RefSeq" id="WP_379931115.1">
    <property type="nucleotide sequence ID" value="NZ_JBHUMM010000044.1"/>
</dbReference>
<dbReference type="PANTHER" id="PTHR47053:SF1">
    <property type="entry name" value="MUREIN DD-ENDOPEPTIDASE MEPH-RELATED"/>
    <property type="match status" value="1"/>
</dbReference>
<evidence type="ECO:0000256" key="3">
    <source>
        <dbReference type="ARBA" id="ARBA00022801"/>
    </source>
</evidence>
<comment type="similarity">
    <text evidence="1">Belongs to the peptidase C40 family.</text>
</comment>
<feature type="domain" description="NlpC/P60" evidence="6">
    <location>
        <begin position="20"/>
        <end position="140"/>
    </location>
</feature>
<keyword evidence="4" id="KW-0788">Thiol protease</keyword>
<gene>
    <name evidence="7" type="ORF">ACFSUC_17950</name>
</gene>
<keyword evidence="2" id="KW-0645">Protease</keyword>
<evidence type="ECO:0000256" key="1">
    <source>
        <dbReference type="ARBA" id="ARBA00007074"/>
    </source>
</evidence>
<evidence type="ECO:0000259" key="6">
    <source>
        <dbReference type="PROSITE" id="PS51935"/>
    </source>
</evidence>
<sequence>MSRRIILLLFVFMFAFSVQASAASPLEEEINKLIGIDYKWGGEDPDGFDCSGFTKYVFAQFGIELPHWSKGQSYKGNPVAKENMRAGDLVFFNTSGQGISHVGIYLGNDQFAHASNSGVMISSMNEDYYAKRYVKSRRILGLYYYERIAIDVEEKDAKQAG</sequence>
<dbReference type="InterPro" id="IPR051202">
    <property type="entry name" value="Peptidase_C40"/>
</dbReference>
<evidence type="ECO:0000313" key="7">
    <source>
        <dbReference type="EMBL" id="MFD2673434.1"/>
    </source>
</evidence>
<comment type="caution">
    <text evidence="7">The sequence shown here is derived from an EMBL/GenBank/DDBJ whole genome shotgun (WGS) entry which is preliminary data.</text>
</comment>
<keyword evidence="8" id="KW-1185">Reference proteome</keyword>
<feature type="chain" id="PRO_5045930179" evidence="5">
    <location>
        <begin position="23"/>
        <end position="161"/>
    </location>
</feature>
<evidence type="ECO:0000256" key="4">
    <source>
        <dbReference type="ARBA" id="ARBA00022807"/>
    </source>
</evidence>
<dbReference type="Gene3D" id="3.90.1720.10">
    <property type="entry name" value="endopeptidase domain like (from Nostoc punctiforme)"/>
    <property type="match status" value="1"/>
</dbReference>
<organism evidence="7 8">
    <name type="scientific">Marinicrinis sediminis</name>
    <dbReference type="NCBI Taxonomy" id="1652465"/>
    <lineage>
        <taxon>Bacteria</taxon>
        <taxon>Bacillati</taxon>
        <taxon>Bacillota</taxon>
        <taxon>Bacilli</taxon>
        <taxon>Bacillales</taxon>
        <taxon>Paenibacillaceae</taxon>
    </lineage>
</organism>
<dbReference type="InterPro" id="IPR038765">
    <property type="entry name" value="Papain-like_cys_pep_sf"/>
</dbReference>
<reference evidence="8" key="1">
    <citation type="journal article" date="2019" name="Int. J. Syst. Evol. Microbiol.">
        <title>The Global Catalogue of Microorganisms (GCM) 10K type strain sequencing project: providing services to taxonomists for standard genome sequencing and annotation.</title>
        <authorList>
            <consortium name="The Broad Institute Genomics Platform"/>
            <consortium name="The Broad Institute Genome Sequencing Center for Infectious Disease"/>
            <person name="Wu L."/>
            <person name="Ma J."/>
        </authorList>
    </citation>
    <scope>NUCLEOTIDE SEQUENCE [LARGE SCALE GENOMIC DNA]</scope>
    <source>
        <strain evidence="8">KCTC 33676</strain>
    </source>
</reference>
<dbReference type="PANTHER" id="PTHR47053">
    <property type="entry name" value="MUREIN DD-ENDOPEPTIDASE MEPH-RELATED"/>
    <property type="match status" value="1"/>
</dbReference>
<accession>A0ABW5RFW6</accession>
<dbReference type="InterPro" id="IPR000064">
    <property type="entry name" value="NLP_P60_dom"/>
</dbReference>
<dbReference type="PROSITE" id="PS51935">
    <property type="entry name" value="NLPC_P60"/>
    <property type="match status" value="1"/>
</dbReference>
<keyword evidence="3" id="KW-0378">Hydrolase</keyword>
<name>A0ABW5RFW6_9BACL</name>
<keyword evidence="5" id="KW-0732">Signal</keyword>
<dbReference type="Proteomes" id="UP001597497">
    <property type="component" value="Unassembled WGS sequence"/>
</dbReference>